<proteinExistence type="predicted"/>
<keyword evidence="2" id="KW-1185">Reference proteome</keyword>
<organism evidence="1 2">
    <name type="scientific">Orchesella dallaii</name>
    <dbReference type="NCBI Taxonomy" id="48710"/>
    <lineage>
        <taxon>Eukaryota</taxon>
        <taxon>Metazoa</taxon>
        <taxon>Ecdysozoa</taxon>
        <taxon>Arthropoda</taxon>
        <taxon>Hexapoda</taxon>
        <taxon>Collembola</taxon>
        <taxon>Entomobryomorpha</taxon>
        <taxon>Entomobryoidea</taxon>
        <taxon>Orchesellidae</taxon>
        <taxon>Orchesellinae</taxon>
        <taxon>Orchesella</taxon>
    </lineage>
</organism>
<evidence type="ECO:0000313" key="1">
    <source>
        <dbReference type="EMBL" id="CAL8148966.1"/>
    </source>
</evidence>
<name>A0ABP1SAA3_9HEXA</name>
<dbReference type="EMBL" id="CAXLJM020000183">
    <property type="protein sequence ID" value="CAL8148966.1"/>
    <property type="molecule type" value="Genomic_DNA"/>
</dbReference>
<gene>
    <name evidence="1" type="ORF">ODALV1_LOCUS31587</name>
</gene>
<evidence type="ECO:0000313" key="2">
    <source>
        <dbReference type="Proteomes" id="UP001642540"/>
    </source>
</evidence>
<sequence length="73" mass="8418">MEERKHSMAEGMCNGTHAATYPKGRKLMINGDQEPTLEFIATLHDRVKPQRFTLAFRFTSTTSEPILNKILYF</sequence>
<dbReference type="Proteomes" id="UP001642540">
    <property type="component" value="Unassembled WGS sequence"/>
</dbReference>
<accession>A0ABP1SAA3</accession>
<comment type="caution">
    <text evidence="1">The sequence shown here is derived from an EMBL/GenBank/DDBJ whole genome shotgun (WGS) entry which is preliminary data.</text>
</comment>
<reference evidence="1 2" key="1">
    <citation type="submission" date="2024-08" db="EMBL/GenBank/DDBJ databases">
        <authorList>
            <person name="Cucini C."/>
            <person name="Frati F."/>
        </authorList>
    </citation>
    <scope>NUCLEOTIDE SEQUENCE [LARGE SCALE GENOMIC DNA]</scope>
</reference>
<protein>
    <submittedName>
        <fullName evidence="1">Uncharacterized protein</fullName>
    </submittedName>
</protein>